<dbReference type="Pfam" id="PF01636">
    <property type="entry name" value="APH"/>
    <property type="match status" value="1"/>
</dbReference>
<dbReference type="PANTHER" id="PTHR21310">
    <property type="entry name" value="AMINOGLYCOSIDE PHOSPHOTRANSFERASE-RELATED-RELATED"/>
    <property type="match status" value="1"/>
</dbReference>
<dbReference type="Gene3D" id="3.90.1200.10">
    <property type="match status" value="1"/>
</dbReference>
<dbReference type="EMBL" id="JAPNTZ010000008">
    <property type="protein sequence ID" value="MCY1141062.1"/>
    <property type="molecule type" value="Genomic_DNA"/>
</dbReference>
<dbReference type="RefSeq" id="WP_267565431.1">
    <property type="nucleotide sequence ID" value="NZ_JAPNTZ010000008.1"/>
</dbReference>
<dbReference type="Proteomes" id="UP001151002">
    <property type="component" value="Unassembled WGS sequence"/>
</dbReference>
<dbReference type="InterPro" id="IPR051678">
    <property type="entry name" value="AGP_Transferase"/>
</dbReference>
<proteinExistence type="predicted"/>
<keyword evidence="3" id="KW-1185">Reference proteome</keyword>
<evidence type="ECO:0000313" key="2">
    <source>
        <dbReference type="EMBL" id="MCY1141062.1"/>
    </source>
</evidence>
<dbReference type="InterPro" id="IPR011009">
    <property type="entry name" value="Kinase-like_dom_sf"/>
</dbReference>
<evidence type="ECO:0000313" key="3">
    <source>
        <dbReference type="Proteomes" id="UP001151002"/>
    </source>
</evidence>
<gene>
    <name evidence="2" type="ORF">OWR29_23945</name>
</gene>
<dbReference type="InterPro" id="IPR002575">
    <property type="entry name" value="Aminoglycoside_PTrfase"/>
</dbReference>
<evidence type="ECO:0000259" key="1">
    <source>
        <dbReference type="Pfam" id="PF01636"/>
    </source>
</evidence>
<name>A0ABT4B3I3_9ACTN</name>
<dbReference type="SUPFAM" id="SSF56112">
    <property type="entry name" value="Protein kinase-like (PK-like)"/>
    <property type="match status" value="1"/>
</dbReference>
<accession>A0ABT4B3I3</accession>
<feature type="domain" description="Aminoglycoside phosphotransferase" evidence="1">
    <location>
        <begin position="23"/>
        <end position="263"/>
    </location>
</feature>
<reference evidence="2" key="1">
    <citation type="submission" date="2022-11" db="EMBL/GenBank/DDBJ databases">
        <authorList>
            <person name="Somphong A."/>
            <person name="Phongsopitanun W."/>
        </authorList>
    </citation>
    <scope>NUCLEOTIDE SEQUENCE</scope>
    <source>
        <strain evidence="2">Pm04-4</strain>
    </source>
</reference>
<comment type="caution">
    <text evidence="2">The sequence shown here is derived from an EMBL/GenBank/DDBJ whole genome shotgun (WGS) entry which is preliminary data.</text>
</comment>
<sequence>MESSITAWVEEVALPRRRITGTRTLTGGYSNDNTVLTMDDGHRYVLRRYLRNNKCALEAALARRLTGVVPVAEVIAADPTGATAGEPVLLSTFVAGTPVDVSMPGIGHAVGETLAHIGAVEFDTPGFFSGGALEPDGAEPTEGLDQWVDRCLTEGNATGHLTEAEQQSLRTWARNATPDLAALKGSRRLVHSDYNPKNLLATETPDGRWRVSAVLDWEFAFSSTPLVDVGNMLRFPRPQPFTDDFLTAFRNAGGSLPDNWRRLTQALDLFALADFLTRPPHHRYFIKAVERIRVLLRE</sequence>
<protein>
    <submittedName>
        <fullName evidence="2">Phosphotransferase</fullName>
    </submittedName>
</protein>
<organism evidence="2 3">
    <name type="scientific">Paractinoplanes pyxinae</name>
    <dbReference type="NCBI Taxonomy" id="2997416"/>
    <lineage>
        <taxon>Bacteria</taxon>
        <taxon>Bacillati</taxon>
        <taxon>Actinomycetota</taxon>
        <taxon>Actinomycetes</taxon>
        <taxon>Micromonosporales</taxon>
        <taxon>Micromonosporaceae</taxon>
        <taxon>Paractinoplanes</taxon>
    </lineage>
</organism>